<feature type="non-terminal residue" evidence="2">
    <location>
        <position position="1"/>
    </location>
</feature>
<reference evidence="3" key="1">
    <citation type="journal article" date="2018" name="Nat. Microbiol.">
        <title>Leveraging single-cell genomics to expand the fungal tree of life.</title>
        <authorList>
            <person name="Ahrendt S.R."/>
            <person name="Quandt C.A."/>
            <person name="Ciobanu D."/>
            <person name="Clum A."/>
            <person name="Salamov A."/>
            <person name="Andreopoulos B."/>
            <person name="Cheng J.F."/>
            <person name="Woyke T."/>
            <person name="Pelin A."/>
            <person name="Henrissat B."/>
            <person name="Reynolds N.K."/>
            <person name="Benny G.L."/>
            <person name="Smith M.E."/>
            <person name="James T.Y."/>
            <person name="Grigoriev I.V."/>
        </authorList>
    </citation>
    <scope>NUCLEOTIDE SEQUENCE [LARGE SCALE GENOMIC DNA]</scope>
</reference>
<dbReference type="SUPFAM" id="SSF63411">
    <property type="entry name" value="LuxS/MPP-like metallohydrolase"/>
    <property type="match status" value="1"/>
</dbReference>
<dbReference type="PANTHER" id="PTHR43016:SF6">
    <property type="entry name" value="PEPTIDASE M16 N-TERMINAL DOMAIN-CONTAINING PROTEIN"/>
    <property type="match status" value="1"/>
</dbReference>
<dbReference type="GO" id="GO:0046872">
    <property type="term" value="F:metal ion binding"/>
    <property type="evidence" value="ECO:0007669"/>
    <property type="project" value="InterPro"/>
</dbReference>
<sequence>DDKGLPHTLEHLVFCGSKLIPHRGYLDYLATRSLSTGTNAYTTEDHTAYTITTAGSEGMLNLIPVFLEHVLHPTLRPRQFMTE</sequence>
<evidence type="ECO:0000259" key="1">
    <source>
        <dbReference type="Pfam" id="PF00675"/>
    </source>
</evidence>
<dbReference type="AlphaFoldDB" id="A0A4P9VXS7"/>
<organism evidence="2 3">
    <name type="scientific">Blyttiomyces helicus</name>
    <dbReference type="NCBI Taxonomy" id="388810"/>
    <lineage>
        <taxon>Eukaryota</taxon>
        <taxon>Fungi</taxon>
        <taxon>Fungi incertae sedis</taxon>
        <taxon>Chytridiomycota</taxon>
        <taxon>Chytridiomycota incertae sedis</taxon>
        <taxon>Chytridiomycetes</taxon>
        <taxon>Chytridiomycetes incertae sedis</taxon>
        <taxon>Blyttiomyces</taxon>
    </lineage>
</organism>
<evidence type="ECO:0000313" key="3">
    <source>
        <dbReference type="Proteomes" id="UP000269721"/>
    </source>
</evidence>
<dbReference type="OrthoDB" id="2150305at2759"/>
<evidence type="ECO:0000313" key="2">
    <source>
        <dbReference type="EMBL" id="RKO84544.1"/>
    </source>
</evidence>
<dbReference type="EMBL" id="KZ999988">
    <property type="protein sequence ID" value="RKO84544.1"/>
    <property type="molecule type" value="Genomic_DNA"/>
</dbReference>
<keyword evidence="3" id="KW-1185">Reference proteome</keyword>
<accession>A0A4P9VXS7</accession>
<dbReference type="Proteomes" id="UP000269721">
    <property type="component" value="Unassembled WGS sequence"/>
</dbReference>
<feature type="domain" description="Peptidase M16 N-terminal" evidence="1">
    <location>
        <begin position="2"/>
        <end position="80"/>
    </location>
</feature>
<dbReference type="Pfam" id="PF00675">
    <property type="entry name" value="Peptidase_M16"/>
    <property type="match status" value="1"/>
</dbReference>
<name>A0A4P9VXS7_9FUNG</name>
<protein>
    <recommendedName>
        <fullName evidence="1">Peptidase M16 N-terminal domain-containing protein</fullName>
    </recommendedName>
</protein>
<dbReference type="Gene3D" id="3.30.830.10">
    <property type="entry name" value="Metalloenzyme, LuxS/M16 peptidase-like"/>
    <property type="match status" value="1"/>
</dbReference>
<dbReference type="InterPro" id="IPR011249">
    <property type="entry name" value="Metalloenz_LuxS/M16"/>
</dbReference>
<dbReference type="PANTHER" id="PTHR43016">
    <property type="entry name" value="PRESEQUENCE PROTEASE"/>
    <property type="match status" value="1"/>
</dbReference>
<dbReference type="InterPro" id="IPR011765">
    <property type="entry name" value="Pept_M16_N"/>
</dbReference>
<proteinExistence type="predicted"/>
<feature type="non-terminal residue" evidence="2">
    <location>
        <position position="83"/>
    </location>
</feature>
<gene>
    <name evidence="2" type="ORF">BDK51DRAFT_2894</name>
</gene>